<sequence length="150" mass="17046">MQRVERRRDGVCGMFDYFWRSGSLFHAPQPKRQPPGSRLYAIATHGGNYRASWRANSKPEQLKHYTITALSCVSLSRTSGTPMPGVFHSLYTAPSSLHFRRHYGTATVERAFPFAGKYTTTIPPTPYTPLRWPAKPSIIFPPPILQRQQP</sequence>
<dbReference type="AlphaFoldDB" id="A0A6G1I3I6"/>
<gene>
    <name evidence="1" type="ORF">EJ06DRAFT_311720</name>
</gene>
<proteinExistence type="predicted"/>
<keyword evidence="2" id="KW-1185">Reference proteome</keyword>
<evidence type="ECO:0000313" key="1">
    <source>
        <dbReference type="EMBL" id="KAF2402868.1"/>
    </source>
</evidence>
<dbReference type="EMBL" id="ML996690">
    <property type="protein sequence ID" value="KAF2402868.1"/>
    <property type="molecule type" value="Genomic_DNA"/>
</dbReference>
<organism evidence="1 2">
    <name type="scientific">Trichodelitschia bisporula</name>
    <dbReference type="NCBI Taxonomy" id="703511"/>
    <lineage>
        <taxon>Eukaryota</taxon>
        <taxon>Fungi</taxon>
        <taxon>Dikarya</taxon>
        <taxon>Ascomycota</taxon>
        <taxon>Pezizomycotina</taxon>
        <taxon>Dothideomycetes</taxon>
        <taxon>Dothideomycetes incertae sedis</taxon>
        <taxon>Phaeotrichales</taxon>
        <taxon>Phaeotrichaceae</taxon>
        <taxon>Trichodelitschia</taxon>
    </lineage>
</organism>
<protein>
    <submittedName>
        <fullName evidence="1">Uncharacterized protein</fullName>
    </submittedName>
</protein>
<dbReference type="Proteomes" id="UP000799640">
    <property type="component" value="Unassembled WGS sequence"/>
</dbReference>
<evidence type="ECO:0000313" key="2">
    <source>
        <dbReference type="Proteomes" id="UP000799640"/>
    </source>
</evidence>
<accession>A0A6G1I3I6</accession>
<name>A0A6G1I3I6_9PEZI</name>
<reference evidence="1" key="1">
    <citation type="journal article" date="2020" name="Stud. Mycol.">
        <title>101 Dothideomycetes genomes: a test case for predicting lifestyles and emergence of pathogens.</title>
        <authorList>
            <person name="Haridas S."/>
            <person name="Albert R."/>
            <person name="Binder M."/>
            <person name="Bloem J."/>
            <person name="Labutti K."/>
            <person name="Salamov A."/>
            <person name="Andreopoulos B."/>
            <person name="Baker S."/>
            <person name="Barry K."/>
            <person name="Bills G."/>
            <person name="Bluhm B."/>
            <person name="Cannon C."/>
            <person name="Castanera R."/>
            <person name="Culley D."/>
            <person name="Daum C."/>
            <person name="Ezra D."/>
            <person name="Gonzalez J."/>
            <person name="Henrissat B."/>
            <person name="Kuo A."/>
            <person name="Liang C."/>
            <person name="Lipzen A."/>
            <person name="Lutzoni F."/>
            <person name="Magnuson J."/>
            <person name="Mondo S."/>
            <person name="Nolan M."/>
            <person name="Ohm R."/>
            <person name="Pangilinan J."/>
            <person name="Park H.-J."/>
            <person name="Ramirez L."/>
            <person name="Alfaro M."/>
            <person name="Sun H."/>
            <person name="Tritt A."/>
            <person name="Yoshinaga Y."/>
            <person name="Zwiers L.-H."/>
            <person name="Turgeon B."/>
            <person name="Goodwin S."/>
            <person name="Spatafora J."/>
            <person name="Crous P."/>
            <person name="Grigoriev I."/>
        </authorList>
    </citation>
    <scope>NUCLEOTIDE SEQUENCE</scope>
    <source>
        <strain evidence="1">CBS 262.69</strain>
    </source>
</reference>